<dbReference type="AlphaFoldDB" id="A0AAX6E919"/>
<reference evidence="2" key="1">
    <citation type="journal article" date="2023" name="GigaByte">
        <title>Genome assembly of the bearded iris, Iris pallida Lam.</title>
        <authorList>
            <person name="Bruccoleri R.E."/>
            <person name="Oakeley E.J."/>
            <person name="Faust A.M.E."/>
            <person name="Altorfer M."/>
            <person name="Dessus-Babus S."/>
            <person name="Burckhardt D."/>
            <person name="Oertli M."/>
            <person name="Naumann U."/>
            <person name="Petersen F."/>
            <person name="Wong J."/>
        </authorList>
    </citation>
    <scope>NUCLEOTIDE SEQUENCE</scope>
    <source>
        <strain evidence="2">GSM-AAB239-AS_SAM_17_03QT</strain>
    </source>
</reference>
<proteinExistence type="predicted"/>
<evidence type="ECO:0000313" key="2">
    <source>
        <dbReference type="EMBL" id="KAJ6800419.1"/>
    </source>
</evidence>
<organism evidence="2 3">
    <name type="scientific">Iris pallida</name>
    <name type="common">Sweet iris</name>
    <dbReference type="NCBI Taxonomy" id="29817"/>
    <lineage>
        <taxon>Eukaryota</taxon>
        <taxon>Viridiplantae</taxon>
        <taxon>Streptophyta</taxon>
        <taxon>Embryophyta</taxon>
        <taxon>Tracheophyta</taxon>
        <taxon>Spermatophyta</taxon>
        <taxon>Magnoliopsida</taxon>
        <taxon>Liliopsida</taxon>
        <taxon>Asparagales</taxon>
        <taxon>Iridaceae</taxon>
        <taxon>Iridoideae</taxon>
        <taxon>Irideae</taxon>
        <taxon>Iris</taxon>
    </lineage>
</organism>
<protein>
    <submittedName>
        <fullName evidence="2">Uncharacterized protein</fullName>
    </submittedName>
</protein>
<keyword evidence="3" id="KW-1185">Reference proteome</keyword>
<comment type="caution">
    <text evidence="2">The sequence shown here is derived from an EMBL/GenBank/DDBJ whole genome shotgun (WGS) entry which is preliminary data.</text>
</comment>
<feature type="transmembrane region" description="Helical" evidence="1">
    <location>
        <begin position="25"/>
        <end position="46"/>
    </location>
</feature>
<gene>
    <name evidence="2" type="ORF">M6B38_109675</name>
</gene>
<dbReference type="EMBL" id="JANAVB010038819">
    <property type="protein sequence ID" value="KAJ6800419.1"/>
    <property type="molecule type" value="Genomic_DNA"/>
</dbReference>
<keyword evidence="1" id="KW-0472">Membrane</keyword>
<reference evidence="2" key="2">
    <citation type="submission" date="2023-04" db="EMBL/GenBank/DDBJ databases">
        <authorList>
            <person name="Bruccoleri R.E."/>
            <person name="Oakeley E.J."/>
            <person name="Faust A.-M."/>
            <person name="Dessus-Babus S."/>
            <person name="Altorfer M."/>
            <person name="Burckhardt D."/>
            <person name="Oertli M."/>
            <person name="Naumann U."/>
            <person name="Petersen F."/>
            <person name="Wong J."/>
        </authorList>
    </citation>
    <scope>NUCLEOTIDE SEQUENCE</scope>
    <source>
        <strain evidence="2">GSM-AAB239-AS_SAM_17_03QT</strain>
        <tissue evidence="2">Leaf</tissue>
    </source>
</reference>
<dbReference type="Proteomes" id="UP001140949">
    <property type="component" value="Unassembled WGS sequence"/>
</dbReference>
<keyword evidence="1" id="KW-1133">Transmembrane helix</keyword>
<keyword evidence="1" id="KW-0812">Transmembrane</keyword>
<sequence>MSLEQVNELYYHTIVLIILRNSTSITGMEIVPVLVSITIFILYQILHNEIV</sequence>
<evidence type="ECO:0000313" key="3">
    <source>
        <dbReference type="Proteomes" id="UP001140949"/>
    </source>
</evidence>
<accession>A0AAX6E919</accession>
<name>A0AAX6E919_IRIPA</name>
<evidence type="ECO:0000256" key="1">
    <source>
        <dbReference type="SAM" id="Phobius"/>
    </source>
</evidence>